<dbReference type="InterPro" id="IPR036890">
    <property type="entry name" value="HATPase_C_sf"/>
</dbReference>
<evidence type="ECO:0000256" key="2">
    <source>
        <dbReference type="ARBA" id="ARBA00022741"/>
    </source>
</evidence>
<dbReference type="Gene3D" id="3.30.565.10">
    <property type="entry name" value="Histidine kinase-like ATPase, C-terminal domain"/>
    <property type="match status" value="1"/>
</dbReference>
<protein>
    <submittedName>
        <fullName evidence="6">ATP-binding protein</fullName>
    </submittedName>
</protein>
<dbReference type="InterPro" id="IPR020575">
    <property type="entry name" value="Hsp90_N"/>
</dbReference>
<dbReference type="SUPFAM" id="SSF55874">
    <property type="entry name" value="ATPase domain of HSP90 chaperone/DNA topoisomerase II/histidine kinase"/>
    <property type="match status" value="1"/>
</dbReference>
<gene>
    <name evidence="6" type="ORF">STRCI_004508</name>
</gene>
<dbReference type="Pfam" id="PF24391">
    <property type="entry name" value="HD-CE"/>
    <property type="match status" value="1"/>
</dbReference>
<keyword evidence="7" id="KW-1185">Reference proteome</keyword>
<evidence type="ECO:0000256" key="4">
    <source>
        <dbReference type="ARBA" id="ARBA00023186"/>
    </source>
</evidence>
<proteinExistence type="inferred from homology"/>
<dbReference type="Pfam" id="PF13589">
    <property type="entry name" value="HATPase_c_3"/>
    <property type="match status" value="1"/>
</dbReference>
<evidence type="ECO:0000313" key="7">
    <source>
        <dbReference type="Proteomes" id="UP001164439"/>
    </source>
</evidence>
<accession>A0ABY7KJ89</accession>
<feature type="domain" description="HD-CE" evidence="5">
    <location>
        <begin position="51"/>
        <end position="313"/>
    </location>
</feature>
<reference evidence="6" key="1">
    <citation type="submission" date="2022-12" db="EMBL/GenBank/DDBJ databases">
        <authorList>
            <person name="Ruckert C."/>
            <person name="Busche T."/>
            <person name="Kalinowski J."/>
            <person name="Wittmann C."/>
        </authorList>
    </citation>
    <scope>NUCLEOTIDE SEQUENCE</scope>
    <source>
        <strain evidence="6">DSM 40467</strain>
    </source>
</reference>
<name>A0ABY7KJ89_9ACTN</name>
<dbReference type="InterPro" id="IPR001404">
    <property type="entry name" value="Hsp90_fam"/>
</dbReference>
<dbReference type="RefSeq" id="WP_269660764.1">
    <property type="nucleotide sequence ID" value="NZ_CP114413.1"/>
</dbReference>
<evidence type="ECO:0000259" key="5">
    <source>
        <dbReference type="Pfam" id="PF24391"/>
    </source>
</evidence>
<dbReference type="PANTHER" id="PTHR11528">
    <property type="entry name" value="HEAT SHOCK PROTEIN 90 FAMILY MEMBER"/>
    <property type="match status" value="1"/>
</dbReference>
<keyword evidence="3 6" id="KW-0067">ATP-binding</keyword>
<dbReference type="EMBL" id="CP114413">
    <property type="protein sequence ID" value="WAZ23182.1"/>
    <property type="molecule type" value="Genomic_DNA"/>
</dbReference>
<dbReference type="Proteomes" id="UP001164439">
    <property type="component" value="Chromosome"/>
</dbReference>
<organism evidence="6 7">
    <name type="scientific">Streptomyces cinnabarinus</name>
    <dbReference type="NCBI Taxonomy" id="67287"/>
    <lineage>
        <taxon>Bacteria</taxon>
        <taxon>Bacillati</taxon>
        <taxon>Actinomycetota</taxon>
        <taxon>Actinomycetes</taxon>
        <taxon>Kitasatosporales</taxon>
        <taxon>Streptomycetaceae</taxon>
        <taxon>Streptomyces</taxon>
    </lineage>
</organism>
<evidence type="ECO:0000256" key="1">
    <source>
        <dbReference type="ARBA" id="ARBA00008239"/>
    </source>
</evidence>
<keyword evidence="4" id="KW-0143">Chaperone</keyword>
<evidence type="ECO:0000313" key="6">
    <source>
        <dbReference type="EMBL" id="WAZ23182.1"/>
    </source>
</evidence>
<evidence type="ECO:0000256" key="3">
    <source>
        <dbReference type="ARBA" id="ARBA00022840"/>
    </source>
</evidence>
<dbReference type="GO" id="GO:0005524">
    <property type="term" value="F:ATP binding"/>
    <property type="evidence" value="ECO:0007669"/>
    <property type="project" value="UniProtKB-KW"/>
</dbReference>
<comment type="similarity">
    <text evidence="1">Belongs to the heat shock protein 90 family.</text>
</comment>
<dbReference type="InterPro" id="IPR056471">
    <property type="entry name" value="HD-CE"/>
</dbReference>
<dbReference type="PRINTS" id="PR00775">
    <property type="entry name" value="HEATSHOCK90"/>
</dbReference>
<keyword evidence="2" id="KW-0547">Nucleotide-binding</keyword>
<sequence length="905" mass="100769">MDYEETRFWRLFSEQIGVQAQSEAQRLAEQFKSSRKRAALIAAEISRDSADLTQHDISHIDALWEYAELVCGPEYVLNPAEIYVLGIAFLAHDLANGLAAIPGGMEHVKKDARWLDILTSEYRAENGVYPSPEKLTEPDPEIKSRAISRYLRETHADFAANIPLEPYKDTATGESFYLLEDAELRNQYGHLAGRIAASHWWPSRALREEFSVRIGARASMPSSWEVDPLALAFILRCADASHLDSRRAPAFLRAVRSPRTESMPHWVFQDKLQKPRIHDDRLSYTSLSPFGRNESEAWWVCHDALSTLHHELTAADNILSDSGRDRFAARGVVGISDLEELSRNIRTDGWHPINATVKATDVITLVRRLGGAELYGNDPSIPIRELISNAADAVRAKKSLLGASGARPWEITGDVTVSLNDDTDGTWLHIHDTGLGMSKNVLTNALLNFGTSYWDSPDSRRDLPGLLSSDFRPTGRYGIGFFSVFMIGRSVRVTSRRYDAAASETMVLEFANGLTGRPLLRNAEFHEQLVTGGTEVRVLLNTDLSDILTFDDHRGVLESHTLTLAEYYAWLCPALDVNLYVVNENGERVLAVEADDWKRLDRDSLIDRLHADHRPSEREQFKQVINGDPEPVYSPLGEMVAKIAIAPMISDAELRERPDSDDLHGVDWISMAAPLVVGGVRAKSSMQNCAGLIVGRTLRAARDVAIPVIPAQDFSAWATSQAESWNPTWDHYMQNITLHLVSLYAEPGKMPIGETSDGPVTYEQLVEHCKNLSRVILLQDAAWSNYCRRDGASQHELQNDVVLMHPGYASVLSFERSPHGGQHIDAHDWVGHFSVGENSVAPNSIPGIVIRAVAQAWSIDESELQSAYARRERGDARQIEVVGVSKKGETVKSVRLSTVAVLSRE</sequence>